<keyword evidence="7" id="KW-1185">Reference proteome</keyword>
<dbReference type="InterPro" id="IPR052065">
    <property type="entry name" value="Compl_asym_regulator"/>
</dbReference>
<dbReference type="Pfam" id="PF00090">
    <property type="entry name" value="TSP_1"/>
    <property type="match status" value="2"/>
</dbReference>
<proteinExistence type="predicted"/>
<protein>
    <recommendedName>
        <fullName evidence="5">P-type domain-containing protein</fullName>
    </recommendedName>
</protein>
<comment type="caution">
    <text evidence="3">Lacks conserved residue(s) required for the propagation of feature annotation.</text>
</comment>
<dbReference type="InterPro" id="IPR000519">
    <property type="entry name" value="P_trefoil_dom"/>
</dbReference>
<evidence type="ECO:0000256" key="4">
    <source>
        <dbReference type="SAM" id="MobiDB-lite"/>
    </source>
</evidence>
<sequence>MGVFLSSVIHHLRKVILRYELTYSYVIIAQRASARVPQSSEKSSILMFVRDSGPRNILSRRRPCARATSVTGEQACRAQGCCWDSRNYFSIFFRVSPCYQRTGLCPTYTCAVEPSQRESCGNWLQFACLRQGCCFSYRGRPNCYRRQDLPSSTLPLITTTTRPAVNLESSWSRWTFWSVCSNSCSSGTRFRTRVCVTQAGQVTPENCAGEGRETETCNSGLCQEWGNWTEEGICNAPCSRAGQIRISRHGLHFNNKIALVEVPSTEGALNRAERVRTPAVAIPTGRHGSHGPLALMEPAPPVSVPAVNAKDFFVRRTYMLVMYDRYRACVHFGVSVNVARCTSVRNNAQIRAEISETQQCFRHMCPTWTAWSGFLECSRTCVNPGELSVTVSRRQCARGRAERPANRREEAEFEACSRISQTCLSIPCTEAERFEVQTSAGIASTTSPQPPTTSTTPTTTTSRNVEVPRSTTAPPTPRTGTVSWGEWSDCSRSCGPGRSLRIRICHDANGTRTDNAQACRVTSAIQRRPCNTNLCEAWSQWVTSECRGNCVDPNERFGVRSRRRICNSNAQALGSSRCHDVITNCQNITACTGAVTATTTTTTKTTTTTTTTDAPTRPATAALTFTEWGEWTRCSRACGSGFRNRTRTCVPPRTCPTGTQVERCNALPCVETTLVATTTTTEEPTTSISSTSAPTTANSPSTATTIASTALSTEAQTSLLSTPRTASFSWGQWSSCSRTCGPGVSVRVLMCLDESGFIADSDDACDGNSAIERRACNTDLCDSWTEWAPSECIGSCLEPDERFGVQERKRSCNNPSPNMGI</sequence>
<evidence type="ECO:0000259" key="5">
    <source>
        <dbReference type="PROSITE" id="PS51448"/>
    </source>
</evidence>
<feature type="compositionally biased region" description="Low complexity" evidence="4">
    <location>
        <begin position="444"/>
        <end position="481"/>
    </location>
</feature>
<dbReference type="Proteomes" id="UP001642483">
    <property type="component" value="Unassembled WGS sequence"/>
</dbReference>
<dbReference type="InterPro" id="IPR036383">
    <property type="entry name" value="TSP1_rpt_sf"/>
</dbReference>
<dbReference type="PROSITE" id="PS50092">
    <property type="entry name" value="TSP1"/>
    <property type="match status" value="4"/>
</dbReference>
<feature type="domain" description="P-type" evidence="5">
    <location>
        <begin position="108"/>
        <end position="147"/>
    </location>
</feature>
<comment type="caution">
    <text evidence="6">The sequence shown here is derived from an EMBL/GenBank/DDBJ whole genome shotgun (WGS) entry which is preliminary data.</text>
</comment>
<feature type="region of interest" description="Disordered" evidence="4">
    <location>
        <begin position="440"/>
        <end position="483"/>
    </location>
</feature>
<dbReference type="SUPFAM" id="SSF82895">
    <property type="entry name" value="TSP-1 type 1 repeat"/>
    <property type="match status" value="4"/>
</dbReference>
<dbReference type="SMART" id="SM00209">
    <property type="entry name" value="TSP1"/>
    <property type="match status" value="5"/>
</dbReference>
<name>A0ABP0FXM7_CLALP</name>
<evidence type="ECO:0000313" key="6">
    <source>
        <dbReference type="EMBL" id="CAK8684353.1"/>
    </source>
</evidence>
<accession>A0ABP0FXM7</accession>
<dbReference type="InterPro" id="IPR000884">
    <property type="entry name" value="TSP1_rpt"/>
</dbReference>
<gene>
    <name evidence="6" type="ORF">CVLEPA_LOCUS15340</name>
</gene>
<dbReference type="Gene3D" id="2.20.100.10">
    <property type="entry name" value="Thrombospondin type-1 (TSP1) repeat"/>
    <property type="match status" value="4"/>
</dbReference>
<evidence type="ECO:0000313" key="7">
    <source>
        <dbReference type="Proteomes" id="UP001642483"/>
    </source>
</evidence>
<dbReference type="EMBL" id="CAWYQH010000097">
    <property type="protein sequence ID" value="CAK8684353.1"/>
    <property type="molecule type" value="Genomic_DNA"/>
</dbReference>
<dbReference type="Pfam" id="PF19030">
    <property type="entry name" value="TSP1_ADAMTS"/>
    <property type="match status" value="2"/>
</dbReference>
<feature type="region of interest" description="Disordered" evidence="4">
    <location>
        <begin position="678"/>
        <end position="702"/>
    </location>
</feature>
<keyword evidence="1" id="KW-0677">Repeat</keyword>
<keyword evidence="2" id="KW-1015">Disulfide bond</keyword>
<evidence type="ECO:0000256" key="1">
    <source>
        <dbReference type="ARBA" id="ARBA00022737"/>
    </source>
</evidence>
<reference evidence="6 7" key="1">
    <citation type="submission" date="2024-02" db="EMBL/GenBank/DDBJ databases">
        <authorList>
            <person name="Daric V."/>
            <person name="Darras S."/>
        </authorList>
    </citation>
    <scope>NUCLEOTIDE SEQUENCE [LARGE SCALE GENOMIC DNA]</scope>
</reference>
<organism evidence="6 7">
    <name type="scientific">Clavelina lepadiformis</name>
    <name type="common">Light-bulb sea squirt</name>
    <name type="synonym">Ascidia lepadiformis</name>
    <dbReference type="NCBI Taxonomy" id="159417"/>
    <lineage>
        <taxon>Eukaryota</taxon>
        <taxon>Metazoa</taxon>
        <taxon>Chordata</taxon>
        <taxon>Tunicata</taxon>
        <taxon>Ascidiacea</taxon>
        <taxon>Aplousobranchia</taxon>
        <taxon>Clavelinidae</taxon>
        <taxon>Clavelina</taxon>
    </lineage>
</organism>
<dbReference type="PANTHER" id="PTHR22906">
    <property type="entry name" value="PROPERDIN"/>
    <property type="match status" value="1"/>
</dbReference>
<evidence type="ECO:0000256" key="2">
    <source>
        <dbReference type="ARBA" id="ARBA00023157"/>
    </source>
</evidence>
<evidence type="ECO:0000256" key="3">
    <source>
        <dbReference type="PROSITE-ProRule" id="PRU00779"/>
    </source>
</evidence>
<dbReference type="PROSITE" id="PS51448">
    <property type="entry name" value="P_TREFOIL_2"/>
    <property type="match status" value="1"/>
</dbReference>